<dbReference type="EMBL" id="QRMS01000006">
    <property type="protein sequence ID" value="RHJ84731.1"/>
    <property type="molecule type" value="Genomic_DNA"/>
</dbReference>
<evidence type="ECO:0000256" key="2">
    <source>
        <dbReference type="ARBA" id="ARBA00022448"/>
    </source>
</evidence>
<dbReference type="STRING" id="1776384.GCA_900086585_01269"/>
<feature type="transmembrane region" description="Helical" evidence="9">
    <location>
        <begin position="21"/>
        <end position="42"/>
    </location>
</feature>
<feature type="domain" description="Tripartite ATP-independent periplasmic transporters DctQ component" evidence="10">
    <location>
        <begin position="33"/>
        <end position="158"/>
    </location>
</feature>
<comment type="caution">
    <text evidence="11">The sequence shown here is derived from an EMBL/GenBank/DDBJ whole genome shotgun (WGS) entry which is preliminary data.</text>
</comment>
<comment type="similarity">
    <text evidence="8">Belongs to the TRAP transporter small permease family.</text>
</comment>
<keyword evidence="6 9" id="KW-1133">Transmembrane helix</keyword>
<dbReference type="PANTHER" id="PTHR35011:SF2">
    <property type="entry name" value="2,3-DIKETO-L-GULONATE TRAP TRANSPORTER SMALL PERMEASE PROTEIN YIAM"/>
    <property type="match status" value="1"/>
</dbReference>
<organism evidence="11 12">
    <name type="scientific">Emergencia timonensis</name>
    <dbReference type="NCBI Taxonomy" id="1776384"/>
    <lineage>
        <taxon>Bacteria</taxon>
        <taxon>Bacillati</taxon>
        <taxon>Bacillota</taxon>
        <taxon>Clostridia</taxon>
        <taxon>Peptostreptococcales</taxon>
        <taxon>Anaerovoracaceae</taxon>
        <taxon>Emergencia</taxon>
    </lineage>
</organism>
<dbReference type="PANTHER" id="PTHR35011">
    <property type="entry name" value="2,3-DIKETO-L-GULONATE TRAP TRANSPORTER SMALL PERMEASE PROTEIN YIAM"/>
    <property type="match status" value="1"/>
</dbReference>
<proteinExistence type="inferred from homology"/>
<evidence type="ECO:0000256" key="7">
    <source>
        <dbReference type="ARBA" id="ARBA00023136"/>
    </source>
</evidence>
<dbReference type="OrthoDB" id="9814265at2"/>
<comment type="subcellular location">
    <subcellularLocation>
        <location evidence="1">Cell inner membrane</location>
        <topology evidence="1">Multi-pass membrane protein</topology>
    </subcellularLocation>
</comment>
<name>A0A415DW93_9FIRM</name>
<keyword evidence="2" id="KW-0813">Transport</keyword>
<gene>
    <name evidence="11" type="ORF">DW099_17325</name>
</gene>
<protein>
    <recommendedName>
        <fullName evidence="10">Tripartite ATP-independent periplasmic transporters DctQ component domain-containing protein</fullName>
    </recommendedName>
</protein>
<keyword evidence="12" id="KW-1185">Reference proteome</keyword>
<dbReference type="InterPro" id="IPR055348">
    <property type="entry name" value="DctQ"/>
</dbReference>
<feature type="transmembrane region" description="Helical" evidence="9">
    <location>
        <begin position="48"/>
        <end position="67"/>
    </location>
</feature>
<dbReference type="Pfam" id="PF04290">
    <property type="entry name" value="DctQ"/>
    <property type="match status" value="1"/>
</dbReference>
<reference evidence="11 12" key="1">
    <citation type="submission" date="2018-08" db="EMBL/GenBank/DDBJ databases">
        <title>A genome reference for cultivated species of the human gut microbiota.</title>
        <authorList>
            <person name="Zou Y."/>
            <person name="Xue W."/>
            <person name="Luo G."/>
        </authorList>
    </citation>
    <scope>NUCLEOTIDE SEQUENCE [LARGE SCALE GENOMIC DNA]</scope>
    <source>
        <strain evidence="11 12">AM07-24</strain>
    </source>
</reference>
<evidence type="ECO:0000256" key="3">
    <source>
        <dbReference type="ARBA" id="ARBA00022475"/>
    </source>
</evidence>
<keyword evidence="5 9" id="KW-0812">Transmembrane</keyword>
<dbReference type="Proteomes" id="UP000284841">
    <property type="component" value="Unassembled WGS sequence"/>
</dbReference>
<keyword evidence="4" id="KW-0997">Cell inner membrane</keyword>
<evidence type="ECO:0000256" key="6">
    <source>
        <dbReference type="ARBA" id="ARBA00022989"/>
    </source>
</evidence>
<dbReference type="GO" id="GO:0005886">
    <property type="term" value="C:plasma membrane"/>
    <property type="evidence" value="ECO:0007669"/>
    <property type="project" value="UniProtKB-SubCell"/>
</dbReference>
<keyword evidence="3" id="KW-1003">Cell membrane</keyword>
<evidence type="ECO:0000256" key="1">
    <source>
        <dbReference type="ARBA" id="ARBA00004429"/>
    </source>
</evidence>
<feature type="transmembrane region" description="Helical" evidence="9">
    <location>
        <begin position="94"/>
        <end position="115"/>
    </location>
</feature>
<evidence type="ECO:0000313" key="11">
    <source>
        <dbReference type="EMBL" id="RHJ84731.1"/>
    </source>
</evidence>
<keyword evidence="7 9" id="KW-0472">Membrane</keyword>
<dbReference type="GO" id="GO:0015740">
    <property type="term" value="P:C4-dicarboxylate transport"/>
    <property type="evidence" value="ECO:0007669"/>
    <property type="project" value="TreeGrafter"/>
</dbReference>
<evidence type="ECO:0000256" key="8">
    <source>
        <dbReference type="ARBA" id="ARBA00038436"/>
    </source>
</evidence>
<evidence type="ECO:0000259" key="10">
    <source>
        <dbReference type="Pfam" id="PF04290"/>
    </source>
</evidence>
<dbReference type="GO" id="GO:0022857">
    <property type="term" value="F:transmembrane transporter activity"/>
    <property type="evidence" value="ECO:0007669"/>
    <property type="project" value="TreeGrafter"/>
</dbReference>
<evidence type="ECO:0000256" key="5">
    <source>
        <dbReference type="ARBA" id="ARBA00022692"/>
    </source>
</evidence>
<evidence type="ECO:0000256" key="9">
    <source>
        <dbReference type="SAM" id="Phobius"/>
    </source>
</evidence>
<dbReference type="AlphaFoldDB" id="A0A415DW93"/>
<feature type="transmembrane region" description="Helical" evidence="9">
    <location>
        <begin position="135"/>
        <end position="157"/>
    </location>
</feature>
<evidence type="ECO:0000256" key="4">
    <source>
        <dbReference type="ARBA" id="ARBA00022519"/>
    </source>
</evidence>
<dbReference type="InterPro" id="IPR007387">
    <property type="entry name" value="TRAP_DctQ"/>
</dbReference>
<evidence type="ECO:0000313" key="12">
    <source>
        <dbReference type="Proteomes" id="UP000284841"/>
    </source>
</evidence>
<sequence>MTMKALIQRLVFVGAWIDKGCQIFLGIQAALLLILVTVQIALRQLDVSISWATELSCLLFIWMSLLGSAISSRYLLHIGVDVLKDRLKGKVKRAILFVSHFILLIGLIIFIFSSFEYTLAQIDHMATTMPKISLAWFYCSLPICGVIMLYYTIIQLLELHVYGDMVKLELSPEAEEPGEEVVL</sequence>
<accession>A0A415DW93</accession>